<protein>
    <submittedName>
        <fullName evidence="2">Uncharacterized protein</fullName>
    </submittedName>
</protein>
<name>A0A2I0BA83_9ASPA</name>
<proteinExistence type="predicted"/>
<organism evidence="2 3">
    <name type="scientific">Apostasia shenzhenica</name>
    <dbReference type="NCBI Taxonomy" id="1088818"/>
    <lineage>
        <taxon>Eukaryota</taxon>
        <taxon>Viridiplantae</taxon>
        <taxon>Streptophyta</taxon>
        <taxon>Embryophyta</taxon>
        <taxon>Tracheophyta</taxon>
        <taxon>Spermatophyta</taxon>
        <taxon>Magnoliopsida</taxon>
        <taxon>Liliopsida</taxon>
        <taxon>Asparagales</taxon>
        <taxon>Orchidaceae</taxon>
        <taxon>Apostasioideae</taxon>
        <taxon>Apostasia</taxon>
    </lineage>
</organism>
<sequence length="325" mass="35897">MSSSSDLVPPGWEGNVVSSPESIPPGWEATASRSPETLPPGLENLTFLPSPPQENPAGSLPSPPVPVLHVPEQVRPFLSPPTPSPFPHGLEETASRSPETLPPGCENLTSLPSPAQENPAGSQPSPPVPVLEEEQVRSILTPTTPSPLQPQESQNHVRASPVMPLEKNQCPSQERERSSTPPHPTQTQRRLVASNNVPSPLKESPVPLHSDSQTPQENLWALHPPPPQPISEHWLNCLEISQETSSAYYESSYNHDWSKWKHQKIDAQFHLVDGTLAQSPKEHSLKARSYTVSCTTLGLRFLYCKGFRLDDEMLYINWKTLIFIH</sequence>
<reference evidence="2 3" key="1">
    <citation type="journal article" date="2017" name="Nature">
        <title>The Apostasia genome and the evolution of orchids.</title>
        <authorList>
            <person name="Zhang G.Q."/>
            <person name="Liu K.W."/>
            <person name="Li Z."/>
            <person name="Lohaus R."/>
            <person name="Hsiao Y.Y."/>
            <person name="Niu S.C."/>
            <person name="Wang J.Y."/>
            <person name="Lin Y.C."/>
            <person name="Xu Q."/>
            <person name="Chen L.J."/>
            <person name="Yoshida K."/>
            <person name="Fujiwara S."/>
            <person name="Wang Z.W."/>
            <person name="Zhang Y.Q."/>
            <person name="Mitsuda N."/>
            <person name="Wang M."/>
            <person name="Liu G.H."/>
            <person name="Pecoraro L."/>
            <person name="Huang H.X."/>
            <person name="Xiao X.J."/>
            <person name="Lin M."/>
            <person name="Wu X.Y."/>
            <person name="Wu W.L."/>
            <person name="Chen Y.Y."/>
            <person name="Chang S.B."/>
            <person name="Sakamoto S."/>
            <person name="Ohme-Takagi M."/>
            <person name="Yagi M."/>
            <person name="Zeng S.J."/>
            <person name="Shen C.Y."/>
            <person name="Yeh C.M."/>
            <person name="Luo Y.B."/>
            <person name="Tsai W.C."/>
            <person name="Van de Peer Y."/>
            <person name="Liu Z.J."/>
        </authorList>
    </citation>
    <scope>NUCLEOTIDE SEQUENCE [LARGE SCALE GENOMIC DNA]</scope>
    <source>
        <strain evidence="3">cv. Shenzhen</strain>
        <tissue evidence="2">Stem</tissue>
    </source>
</reference>
<gene>
    <name evidence="2" type="ORF">AXF42_Ash007451</name>
</gene>
<evidence type="ECO:0000313" key="3">
    <source>
        <dbReference type="Proteomes" id="UP000236161"/>
    </source>
</evidence>
<evidence type="ECO:0000256" key="1">
    <source>
        <dbReference type="SAM" id="MobiDB-lite"/>
    </source>
</evidence>
<dbReference type="Proteomes" id="UP000236161">
    <property type="component" value="Unassembled WGS sequence"/>
</dbReference>
<dbReference type="OrthoDB" id="509329at2759"/>
<evidence type="ECO:0000313" key="2">
    <source>
        <dbReference type="EMBL" id="PKA64704.1"/>
    </source>
</evidence>
<accession>A0A2I0BA83</accession>
<feature type="compositionally biased region" description="Polar residues" evidence="1">
    <location>
        <begin position="107"/>
        <end position="123"/>
    </location>
</feature>
<dbReference type="EMBL" id="KZ451903">
    <property type="protein sequence ID" value="PKA64704.1"/>
    <property type="molecule type" value="Genomic_DNA"/>
</dbReference>
<feature type="compositionally biased region" description="Polar residues" evidence="1">
    <location>
        <begin position="185"/>
        <end position="198"/>
    </location>
</feature>
<feature type="region of interest" description="Disordered" evidence="1">
    <location>
        <begin position="1"/>
        <end position="219"/>
    </location>
</feature>
<dbReference type="AlphaFoldDB" id="A0A2I0BA83"/>
<keyword evidence="3" id="KW-1185">Reference proteome</keyword>